<keyword evidence="4 9" id="KW-0808">Transferase</keyword>
<feature type="transmembrane region" description="Helical" evidence="10">
    <location>
        <begin position="444"/>
        <end position="460"/>
    </location>
</feature>
<dbReference type="GO" id="GO:0042121">
    <property type="term" value="P:alginic acid biosynthetic process"/>
    <property type="evidence" value="ECO:0007669"/>
    <property type="project" value="InterPro"/>
</dbReference>
<evidence type="ECO:0000256" key="5">
    <source>
        <dbReference type="ARBA" id="ARBA00022692"/>
    </source>
</evidence>
<dbReference type="PANTHER" id="PTHR13285:SF23">
    <property type="entry name" value="TEICHOIC ACID D-ALANYLTRANSFERASE"/>
    <property type="match status" value="1"/>
</dbReference>
<evidence type="ECO:0000256" key="4">
    <source>
        <dbReference type="ARBA" id="ARBA00022679"/>
    </source>
</evidence>
<keyword evidence="6 10" id="KW-1133">Transmembrane helix</keyword>
<keyword evidence="3 9" id="KW-1003">Cell membrane</keyword>
<proteinExistence type="inferred from homology"/>
<dbReference type="PIRSF" id="PIRSF500217">
    <property type="entry name" value="AlgI"/>
    <property type="match status" value="1"/>
</dbReference>
<dbReference type="InterPro" id="IPR004299">
    <property type="entry name" value="MBOAT_fam"/>
</dbReference>
<name>A0A841RGP1_9SPIO</name>
<dbReference type="InterPro" id="IPR024194">
    <property type="entry name" value="Ac/AlaTfrase_AlgI/DltB"/>
</dbReference>
<evidence type="ECO:0000256" key="3">
    <source>
        <dbReference type="ARBA" id="ARBA00022475"/>
    </source>
</evidence>
<keyword evidence="8 9" id="KW-0012">Acyltransferase</keyword>
<feature type="transmembrane region" description="Helical" evidence="10">
    <location>
        <begin position="35"/>
        <end position="56"/>
    </location>
</feature>
<feature type="transmembrane region" description="Helical" evidence="10">
    <location>
        <begin position="7"/>
        <end position="23"/>
    </location>
</feature>
<evidence type="ECO:0000256" key="6">
    <source>
        <dbReference type="ARBA" id="ARBA00022989"/>
    </source>
</evidence>
<evidence type="ECO:0000256" key="10">
    <source>
        <dbReference type="SAM" id="Phobius"/>
    </source>
</evidence>
<evidence type="ECO:0000313" key="12">
    <source>
        <dbReference type="Proteomes" id="UP000587760"/>
    </source>
</evidence>
<evidence type="ECO:0000256" key="7">
    <source>
        <dbReference type="ARBA" id="ARBA00023136"/>
    </source>
</evidence>
<comment type="similarity">
    <text evidence="2 9">Belongs to the membrane-bound acyltransferase family.</text>
</comment>
<dbReference type="EMBL" id="JACHGJ010000011">
    <property type="protein sequence ID" value="MBB6482377.1"/>
    <property type="molecule type" value="Genomic_DNA"/>
</dbReference>
<dbReference type="PANTHER" id="PTHR13285">
    <property type="entry name" value="ACYLTRANSFERASE"/>
    <property type="match status" value="1"/>
</dbReference>
<dbReference type="GO" id="GO:0005886">
    <property type="term" value="C:plasma membrane"/>
    <property type="evidence" value="ECO:0007669"/>
    <property type="project" value="UniProtKB-SubCell"/>
</dbReference>
<reference evidence="11 12" key="1">
    <citation type="submission" date="2020-08" db="EMBL/GenBank/DDBJ databases">
        <title>Genomic Encyclopedia of Type Strains, Phase IV (KMG-IV): sequencing the most valuable type-strain genomes for metagenomic binning, comparative biology and taxonomic classification.</title>
        <authorList>
            <person name="Goeker M."/>
        </authorList>
    </citation>
    <scope>NUCLEOTIDE SEQUENCE [LARGE SCALE GENOMIC DNA]</scope>
    <source>
        <strain evidence="11 12">DSM 2461</strain>
    </source>
</reference>
<sequence>MVFTTPAFLFLFMPLFFLLYYLVPEKMRTSVILLGSWLFYAFWRVDFLLLLIGVSLGNYLFGRSLYRNREQNKKARLLLATAVASNLSILAYFKYFNFGADSLNALLELAGLQPLAYQQVILPIGISFYIFQSMSYVIDVYRNDAPPADSFFELATYVTLFPQLIAGPILRYKDIIDQLKQREHNLHLFGQGFVLFAIGVCKKVLIADTVAPLADVIFAQSAPTFIESWLGTAAYAIQIYFDFSGYSDMALGLGQMMGFHFKKNFDAPYKSASITEFWQRWHISLSRWLRDYLYIPLGGNRKGSRRTYLNLFLVMFLGGLWHGAAWNFALWGIWHGLWLMIERKSGLHLHQESTAKKTLHHVRTLILVGISWVFFRAGDFNGITSMLSGMFGLNGLAISASVSWQLSRFSLFTGAVAVLLIVFEEKYHDDKALNTIREKGMSHAVIYTALLGLSVLKILSDSYSPFLYFRF</sequence>
<organism evidence="11 12">
    <name type="scientific">Spirochaeta isovalerica</name>
    <dbReference type="NCBI Taxonomy" id="150"/>
    <lineage>
        <taxon>Bacteria</taxon>
        <taxon>Pseudomonadati</taxon>
        <taxon>Spirochaetota</taxon>
        <taxon>Spirochaetia</taxon>
        <taxon>Spirochaetales</taxon>
        <taxon>Spirochaetaceae</taxon>
        <taxon>Spirochaeta</taxon>
    </lineage>
</organism>
<keyword evidence="7 9" id="KW-0472">Membrane</keyword>
<dbReference type="AlphaFoldDB" id="A0A841RGP1"/>
<keyword evidence="5 10" id="KW-0812">Transmembrane</keyword>
<feature type="transmembrane region" description="Helical" evidence="10">
    <location>
        <begin position="115"/>
        <end position="132"/>
    </location>
</feature>
<protein>
    <submittedName>
        <fullName evidence="11">Alginate O-acetyltransferase complex protein AlgI</fullName>
    </submittedName>
</protein>
<evidence type="ECO:0000256" key="1">
    <source>
        <dbReference type="ARBA" id="ARBA00004651"/>
    </source>
</evidence>
<dbReference type="GO" id="GO:0016746">
    <property type="term" value="F:acyltransferase activity"/>
    <property type="evidence" value="ECO:0007669"/>
    <property type="project" value="UniProtKB-KW"/>
</dbReference>
<feature type="transmembrane region" description="Helical" evidence="10">
    <location>
        <begin position="77"/>
        <end position="95"/>
    </location>
</feature>
<dbReference type="RefSeq" id="WP_184748614.1">
    <property type="nucleotide sequence ID" value="NZ_JACHGJ010000011.1"/>
</dbReference>
<feature type="transmembrane region" description="Helical" evidence="10">
    <location>
        <begin position="406"/>
        <end position="423"/>
    </location>
</feature>
<dbReference type="InterPro" id="IPR051085">
    <property type="entry name" value="MB_O-acyltransferase"/>
</dbReference>
<gene>
    <name evidence="11" type="ORF">HNR50_004070</name>
</gene>
<accession>A0A841RGP1</accession>
<comment type="subcellular location">
    <subcellularLocation>
        <location evidence="1">Cell membrane</location>
        <topology evidence="1">Multi-pass membrane protein</topology>
    </subcellularLocation>
</comment>
<comment type="caution">
    <text evidence="11">The sequence shown here is derived from an EMBL/GenBank/DDBJ whole genome shotgun (WGS) entry which is preliminary data.</text>
</comment>
<dbReference type="InterPro" id="IPR028362">
    <property type="entry name" value="AlgI"/>
</dbReference>
<dbReference type="Proteomes" id="UP000587760">
    <property type="component" value="Unassembled WGS sequence"/>
</dbReference>
<keyword evidence="12" id="KW-1185">Reference proteome</keyword>
<feature type="transmembrane region" description="Helical" evidence="10">
    <location>
        <begin position="358"/>
        <end position="375"/>
    </location>
</feature>
<feature type="transmembrane region" description="Helical" evidence="10">
    <location>
        <begin position="382"/>
        <end position="400"/>
    </location>
</feature>
<evidence type="ECO:0000313" key="11">
    <source>
        <dbReference type="EMBL" id="MBB6482377.1"/>
    </source>
</evidence>
<dbReference type="Pfam" id="PF03062">
    <property type="entry name" value="MBOAT"/>
    <property type="match status" value="1"/>
</dbReference>
<dbReference type="PIRSF" id="PIRSF016636">
    <property type="entry name" value="AlgI_DltB"/>
    <property type="match status" value="1"/>
</dbReference>
<evidence type="ECO:0000256" key="8">
    <source>
        <dbReference type="ARBA" id="ARBA00023315"/>
    </source>
</evidence>
<feature type="transmembrane region" description="Helical" evidence="10">
    <location>
        <begin position="311"/>
        <end position="338"/>
    </location>
</feature>
<evidence type="ECO:0000256" key="2">
    <source>
        <dbReference type="ARBA" id="ARBA00010323"/>
    </source>
</evidence>
<evidence type="ECO:0000256" key="9">
    <source>
        <dbReference type="PIRNR" id="PIRNR016636"/>
    </source>
</evidence>